<comment type="catalytic activity">
    <reaction evidence="1 7">
        <text>2-C-methyl-D-erythritol 4-phosphate + CTP + H(+) = 4-CDP-2-C-methyl-D-erythritol + diphosphate</text>
        <dbReference type="Rhea" id="RHEA:13429"/>
        <dbReference type="ChEBI" id="CHEBI:15378"/>
        <dbReference type="ChEBI" id="CHEBI:33019"/>
        <dbReference type="ChEBI" id="CHEBI:37563"/>
        <dbReference type="ChEBI" id="CHEBI:57823"/>
        <dbReference type="ChEBI" id="CHEBI:58262"/>
        <dbReference type="EC" id="2.7.7.60"/>
    </reaction>
</comment>
<dbReference type="InterPro" id="IPR029044">
    <property type="entry name" value="Nucleotide-diphossugar_trans"/>
</dbReference>
<reference evidence="8 9" key="1">
    <citation type="submission" date="2024-03" db="EMBL/GenBank/DDBJ databases">
        <title>Community enrichment and isolation of bacterial strains for fucoidan degradation.</title>
        <authorList>
            <person name="Sichert A."/>
        </authorList>
    </citation>
    <scope>NUCLEOTIDE SEQUENCE [LARGE SCALE GENOMIC DNA]</scope>
    <source>
        <strain evidence="8 9">AS12</strain>
    </source>
</reference>
<organism evidence="8 9">
    <name type="scientific">Paraglaciecola mesophila</name>
    <dbReference type="NCBI Taxonomy" id="197222"/>
    <lineage>
        <taxon>Bacteria</taxon>
        <taxon>Pseudomonadati</taxon>
        <taxon>Pseudomonadota</taxon>
        <taxon>Gammaproteobacteria</taxon>
        <taxon>Alteromonadales</taxon>
        <taxon>Alteromonadaceae</taxon>
        <taxon>Paraglaciecola</taxon>
    </lineage>
</organism>
<dbReference type="InterPro" id="IPR018294">
    <property type="entry name" value="ISPD_synthase_CS"/>
</dbReference>
<protein>
    <recommendedName>
        <fullName evidence="7">2-C-methyl-D-erythritol 4-phosphate cytidylyltransferase</fullName>
        <ecNumber evidence="7">2.7.7.60</ecNumber>
    </recommendedName>
    <alternativeName>
        <fullName evidence="7">4-diphosphocytidyl-2C-methyl-D-erythritol synthase</fullName>
    </alternativeName>
    <alternativeName>
        <fullName evidence="7">MEP cytidylyltransferase</fullName>
        <shortName evidence="7">MCT</shortName>
    </alternativeName>
</protein>
<keyword evidence="9" id="KW-1185">Reference proteome</keyword>
<comment type="similarity">
    <text evidence="3 7">Belongs to the IspD/TarI cytidylyltransferase family. IspD subfamily.</text>
</comment>
<evidence type="ECO:0000256" key="1">
    <source>
        <dbReference type="ARBA" id="ARBA00001282"/>
    </source>
</evidence>
<dbReference type="InterPro" id="IPR050088">
    <property type="entry name" value="IspD/TarI_cytidylyltransf_bact"/>
</dbReference>
<dbReference type="HAMAP" id="MF_00108">
    <property type="entry name" value="IspD"/>
    <property type="match status" value="1"/>
</dbReference>
<dbReference type="GO" id="GO:0050518">
    <property type="term" value="F:2-C-methyl-D-erythritol 4-phosphate cytidylyltransferase activity"/>
    <property type="evidence" value="ECO:0007669"/>
    <property type="project" value="UniProtKB-EC"/>
</dbReference>
<dbReference type="SUPFAM" id="SSF53448">
    <property type="entry name" value="Nucleotide-diphospho-sugar transferases"/>
    <property type="match status" value="1"/>
</dbReference>
<dbReference type="PANTHER" id="PTHR32125:SF4">
    <property type="entry name" value="2-C-METHYL-D-ERYTHRITOL 4-PHOSPHATE CYTIDYLYLTRANSFERASE, CHLOROPLASTIC"/>
    <property type="match status" value="1"/>
</dbReference>
<dbReference type="PANTHER" id="PTHR32125">
    <property type="entry name" value="2-C-METHYL-D-ERYTHRITOL 4-PHOSPHATE CYTIDYLYLTRANSFERASE, CHLOROPLASTIC"/>
    <property type="match status" value="1"/>
</dbReference>
<proteinExistence type="inferred from homology"/>
<dbReference type="RefSeq" id="WP_033184673.1">
    <property type="nucleotide sequence ID" value="NZ_JBBMQS010000010.1"/>
</dbReference>
<evidence type="ECO:0000256" key="4">
    <source>
        <dbReference type="ARBA" id="ARBA00022679"/>
    </source>
</evidence>
<evidence type="ECO:0000256" key="5">
    <source>
        <dbReference type="ARBA" id="ARBA00022695"/>
    </source>
</evidence>
<dbReference type="PROSITE" id="PS01295">
    <property type="entry name" value="ISPD"/>
    <property type="match status" value="1"/>
</dbReference>
<evidence type="ECO:0000313" key="9">
    <source>
        <dbReference type="Proteomes" id="UP001461163"/>
    </source>
</evidence>
<comment type="caution">
    <text evidence="8">The sequence shown here is derived from an EMBL/GenBank/DDBJ whole genome shotgun (WGS) entry which is preliminary data.</text>
</comment>
<keyword evidence="5 7" id="KW-0548">Nucleotidyltransferase</keyword>
<dbReference type="CDD" id="cd02516">
    <property type="entry name" value="CDP-ME_synthetase"/>
    <property type="match status" value="1"/>
</dbReference>
<sequence length="231" mass="25397">MSTAPLYTVVVPAAGIGQRMQADRPKQYLTIAGKTILEHTLENLYAHPQIEQIIVAINPLDQYFDSLPIASKTWVKRVDGGGERADSVLAGLNSIQNADWVLVHDAARPCLAQDDLSKLLATAEHSEHGAILACRVRDTMKRGNTSHDILHTESRDNLWHALTPQFFPLDALRSALGQAMAQGIAITDEASAIEWAQGKVHLVEGRSSNIKVTQPEDLHLAEFYLQHKATL</sequence>
<feature type="site" description="Transition state stabilizer" evidence="7">
    <location>
        <position position="26"/>
    </location>
</feature>
<feature type="site" description="Transition state stabilizer" evidence="7">
    <location>
        <position position="19"/>
    </location>
</feature>
<comment type="pathway">
    <text evidence="2 7">Isoprenoid biosynthesis; isopentenyl diphosphate biosynthesis via DXP pathway; isopentenyl diphosphate from 1-deoxy-D-xylulose 5-phosphate: step 2/6.</text>
</comment>
<feature type="site" description="Positions MEP for the nucleophilic attack" evidence="7">
    <location>
        <position position="155"/>
    </location>
</feature>
<dbReference type="Pfam" id="PF01128">
    <property type="entry name" value="IspD"/>
    <property type="match status" value="1"/>
</dbReference>
<evidence type="ECO:0000256" key="2">
    <source>
        <dbReference type="ARBA" id="ARBA00004787"/>
    </source>
</evidence>
<accession>A0ABU9SYK1</accession>
<dbReference type="NCBIfam" id="TIGR00453">
    <property type="entry name" value="ispD"/>
    <property type="match status" value="1"/>
</dbReference>
<gene>
    <name evidence="7 8" type="primary">ispD</name>
    <name evidence="8" type="ORF">WNY77_16190</name>
</gene>
<evidence type="ECO:0000256" key="6">
    <source>
        <dbReference type="ARBA" id="ARBA00023229"/>
    </source>
</evidence>
<dbReference type="EC" id="2.7.7.60" evidence="7"/>
<keyword evidence="6 7" id="KW-0414">Isoprene biosynthesis</keyword>
<comment type="function">
    <text evidence="7">Catalyzes the formation of 4-diphosphocytidyl-2-C-methyl-D-erythritol from CTP and 2-C-methyl-D-erythritol 4-phosphate (MEP).</text>
</comment>
<evidence type="ECO:0000256" key="7">
    <source>
        <dbReference type="HAMAP-Rule" id="MF_00108"/>
    </source>
</evidence>
<dbReference type="Gene3D" id="3.90.550.10">
    <property type="entry name" value="Spore Coat Polysaccharide Biosynthesis Protein SpsA, Chain A"/>
    <property type="match status" value="1"/>
</dbReference>
<dbReference type="Proteomes" id="UP001461163">
    <property type="component" value="Unassembled WGS sequence"/>
</dbReference>
<dbReference type="EMBL" id="JBBMQS010000010">
    <property type="protein sequence ID" value="MEM5498952.1"/>
    <property type="molecule type" value="Genomic_DNA"/>
</dbReference>
<name>A0ABU9SYK1_9ALTE</name>
<feature type="site" description="Positions MEP for the nucleophilic attack" evidence="7">
    <location>
        <position position="211"/>
    </location>
</feature>
<evidence type="ECO:0000256" key="3">
    <source>
        <dbReference type="ARBA" id="ARBA00009789"/>
    </source>
</evidence>
<dbReference type="InterPro" id="IPR001228">
    <property type="entry name" value="IspD"/>
</dbReference>
<dbReference type="InterPro" id="IPR034683">
    <property type="entry name" value="IspD/TarI"/>
</dbReference>
<keyword evidence="4 7" id="KW-0808">Transferase</keyword>
<evidence type="ECO:0000313" key="8">
    <source>
        <dbReference type="EMBL" id="MEM5498952.1"/>
    </source>
</evidence>